<sequence length="151" mass="18092">MSEEQYGLLFEGNPSSASDSFFDRSTWRQKEWPFRNSNQFSVRESKRFILSTSLIMYLAAIHIICFLLGVVVLFQIWNKPDLAMLHFDNRFPNWVPVYYELKKEHSLKTPESDFTRLPNNKNRKAREQWDQGFIEDFTGVHRRWTLSHKVQ</sequence>
<evidence type="ECO:0000313" key="3">
    <source>
        <dbReference type="Proteomes" id="UP000696280"/>
    </source>
</evidence>
<keyword evidence="1" id="KW-0812">Transmembrane</keyword>
<dbReference type="EMBL" id="CAJVRL010000001">
    <property type="protein sequence ID" value="CAG8948742.1"/>
    <property type="molecule type" value="Genomic_DNA"/>
</dbReference>
<name>A0A9N9PNU4_9HELO</name>
<evidence type="ECO:0000313" key="2">
    <source>
        <dbReference type="EMBL" id="CAG8948742.1"/>
    </source>
</evidence>
<reference evidence="2" key="1">
    <citation type="submission" date="2021-07" db="EMBL/GenBank/DDBJ databases">
        <authorList>
            <person name="Durling M."/>
        </authorList>
    </citation>
    <scope>NUCLEOTIDE SEQUENCE</scope>
</reference>
<organism evidence="2 3">
    <name type="scientific">Hymenoscyphus fraxineus</name>
    <dbReference type="NCBI Taxonomy" id="746836"/>
    <lineage>
        <taxon>Eukaryota</taxon>
        <taxon>Fungi</taxon>
        <taxon>Dikarya</taxon>
        <taxon>Ascomycota</taxon>
        <taxon>Pezizomycotina</taxon>
        <taxon>Leotiomycetes</taxon>
        <taxon>Helotiales</taxon>
        <taxon>Helotiaceae</taxon>
        <taxon>Hymenoscyphus</taxon>
    </lineage>
</organism>
<feature type="transmembrane region" description="Helical" evidence="1">
    <location>
        <begin position="54"/>
        <end position="77"/>
    </location>
</feature>
<dbReference type="AlphaFoldDB" id="A0A9N9PNU4"/>
<keyword evidence="3" id="KW-1185">Reference proteome</keyword>
<accession>A0A9N9PNU4</accession>
<gene>
    <name evidence="2" type="ORF">HYFRA_00001863</name>
</gene>
<proteinExistence type="predicted"/>
<dbReference type="Proteomes" id="UP000696280">
    <property type="component" value="Unassembled WGS sequence"/>
</dbReference>
<evidence type="ECO:0000256" key="1">
    <source>
        <dbReference type="SAM" id="Phobius"/>
    </source>
</evidence>
<keyword evidence="1" id="KW-1133">Transmembrane helix</keyword>
<keyword evidence="1" id="KW-0472">Membrane</keyword>
<protein>
    <submittedName>
        <fullName evidence="2">Uncharacterized protein</fullName>
    </submittedName>
</protein>
<comment type="caution">
    <text evidence="2">The sequence shown here is derived from an EMBL/GenBank/DDBJ whole genome shotgun (WGS) entry which is preliminary data.</text>
</comment>